<keyword evidence="1" id="KW-1133">Transmembrane helix</keyword>
<protein>
    <submittedName>
        <fullName evidence="2">Uncharacterized protein</fullName>
    </submittedName>
</protein>
<keyword evidence="3" id="KW-1185">Reference proteome</keyword>
<dbReference type="Proteomes" id="UP000256629">
    <property type="component" value="Unassembled WGS sequence"/>
</dbReference>
<comment type="caution">
    <text evidence="2">The sequence shown here is derived from an EMBL/GenBank/DDBJ whole genome shotgun (WGS) entry which is preliminary data.</text>
</comment>
<evidence type="ECO:0000313" key="3">
    <source>
        <dbReference type="Proteomes" id="UP000256629"/>
    </source>
</evidence>
<dbReference type="AlphaFoldDB" id="A0A3D9HG27"/>
<sequence>MAKQKGYIDLEGTLGGLTFYKSGGQSIVKTKSAINKDRILKESNFKRTRENMTEFGGSATVGKALRHGFATIIPIMSDRTVVGRLTAIMKRINANGTGVRGKREFDILTNKALLEGFEFNKSKPLESVFFAPFGTPTLDTNRSICTWLIPDFNTLDYIHAPEGATHFKLVLGCSVLSNYTYNNDLKQYTPTNPGENETSNIVFSNEIPLTGPVGSDTTLTTDLGFSSALPISVAVVITVGIIFYQDINGVLYELASDNAMTIQVVG</sequence>
<dbReference type="RefSeq" id="WP_116524032.1">
    <property type="nucleotide sequence ID" value="NZ_QRDX01000004.1"/>
</dbReference>
<evidence type="ECO:0000256" key="1">
    <source>
        <dbReference type="SAM" id="Phobius"/>
    </source>
</evidence>
<evidence type="ECO:0000313" key="2">
    <source>
        <dbReference type="EMBL" id="RED48385.1"/>
    </source>
</evidence>
<keyword evidence="1" id="KW-0472">Membrane</keyword>
<dbReference type="EMBL" id="QRDX01000004">
    <property type="protein sequence ID" value="RED48385.1"/>
    <property type="molecule type" value="Genomic_DNA"/>
</dbReference>
<keyword evidence="1" id="KW-0812">Transmembrane</keyword>
<accession>A0A3D9HG27</accession>
<reference evidence="2 3" key="1">
    <citation type="submission" date="2018-07" db="EMBL/GenBank/DDBJ databases">
        <title>Genomic Encyclopedia of Type Strains, Phase III (KMG-III): the genomes of soil and plant-associated and newly described type strains.</title>
        <authorList>
            <person name="Whitman W."/>
        </authorList>
    </citation>
    <scope>NUCLEOTIDE SEQUENCE [LARGE SCALE GENOMIC DNA]</scope>
    <source>
        <strain evidence="2 3">CECT 8487</strain>
    </source>
</reference>
<gene>
    <name evidence="2" type="ORF">DFQ02_104231</name>
</gene>
<name>A0A3D9HG27_9FLAO</name>
<organism evidence="2 3">
    <name type="scientific">Seonamhaeicola aphaedonensis</name>
    <dbReference type="NCBI Taxonomy" id="1461338"/>
    <lineage>
        <taxon>Bacteria</taxon>
        <taxon>Pseudomonadati</taxon>
        <taxon>Bacteroidota</taxon>
        <taxon>Flavobacteriia</taxon>
        <taxon>Flavobacteriales</taxon>
        <taxon>Flavobacteriaceae</taxon>
    </lineage>
</organism>
<dbReference type="OrthoDB" id="645138at2"/>
<proteinExistence type="predicted"/>
<feature type="transmembrane region" description="Helical" evidence="1">
    <location>
        <begin position="223"/>
        <end position="244"/>
    </location>
</feature>